<evidence type="ECO:0000313" key="2">
    <source>
        <dbReference type="WBParaSite" id="jg17751"/>
    </source>
</evidence>
<dbReference type="WBParaSite" id="jg17751">
    <property type="protein sequence ID" value="jg17751"/>
    <property type="gene ID" value="jg17751"/>
</dbReference>
<reference evidence="2" key="1">
    <citation type="submission" date="2022-11" db="UniProtKB">
        <authorList>
            <consortium name="WormBaseParasite"/>
        </authorList>
    </citation>
    <scope>IDENTIFICATION</scope>
</reference>
<dbReference type="Proteomes" id="UP000887574">
    <property type="component" value="Unplaced"/>
</dbReference>
<accession>A0A915DA50</accession>
<name>A0A915DA50_9BILA</name>
<proteinExistence type="predicted"/>
<evidence type="ECO:0000313" key="1">
    <source>
        <dbReference type="Proteomes" id="UP000887574"/>
    </source>
</evidence>
<protein>
    <submittedName>
        <fullName evidence="2">Secreted protein</fullName>
    </submittedName>
</protein>
<dbReference type="AlphaFoldDB" id="A0A915DA50"/>
<keyword evidence="1" id="KW-1185">Reference proteome</keyword>
<organism evidence="1 2">
    <name type="scientific">Ditylenchus dipsaci</name>
    <dbReference type="NCBI Taxonomy" id="166011"/>
    <lineage>
        <taxon>Eukaryota</taxon>
        <taxon>Metazoa</taxon>
        <taxon>Ecdysozoa</taxon>
        <taxon>Nematoda</taxon>
        <taxon>Chromadorea</taxon>
        <taxon>Rhabditida</taxon>
        <taxon>Tylenchina</taxon>
        <taxon>Tylenchomorpha</taxon>
        <taxon>Sphaerularioidea</taxon>
        <taxon>Anguinidae</taxon>
        <taxon>Anguininae</taxon>
        <taxon>Ditylenchus</taxon>
    </lineage>
</organism>
<sequence length="101" mass="10746">MDRSFKVCRVISCPAIARSLCSLSSVPFPLPVSASSSNYSFPVLASSLSSIVQVKSQALVPSRSSIVPVLLPASRPSCRSSLPVLSPLHSSSIVRMDERTK</sequence>